<feature type="binding site" evidence="11">
    <location>
        <position position="199"/>
    </location>
    <ligand>
        <name>FMN</name>
        <dbReference type="ChEBI" id="CHEBI:58210"/>
    </ligand>
</feature>
<dbReference type="GO" id="GO:0010181">
    <property type="term" value="F:FMN binding"/>
    <property type="evidence" value="ECO:0007669"/>
    <property type="project" value="UniProtKB-UniRule"/>
</dbReference>
<keyword evidence="4 11" id="KW-0288">FMN</keyword>
<comment type="caution">
    <text evidence="13">The sequence shown here is derived from an EMBL/GenBank/DDBJ whole genome shotgun (WGS) entry which is preliminary data.</text>
</comment>
<protein>
    <recommendedName>
        <fullName evidence="11">Isopentenyl-diphosphate delta-isomerase</fullName>
        <shortName evidence="11">IPP isomerase</shortName>
        <ecNumber evidence="11">5.3.3.2</ecNumber>
    </recommendedName>
    <alternativeName>
        <fullName evidence="11">Isopentenyl diphosphate:dimethylallyl diphosphate isomerase</fullName>
    </alternativeName>
    <alternativeName>
        <fullName evidence="11">Isopentenyl pyrophosphate isomerase</fullName>
    </alternativeName>
    <alternativeName>
        <fullName evidence="11">Type 2 isopentenyl diphosphate isomerase</fullName>
        <shortName evidence="11">IDI-2</shortName>
    </alternativeName>
</protein>
<gene>
    <name evidence="11" type="primary">fni</name>
    <name evidence="13" type="ORF">PTI45_03309</name>
</gene>
<dbReference type="HAMAP" id="MF_00354">
    <property type="entry name" value="Idi_2"/>
    <property type="match status" value="1"/>
</dbReference>
<keyword evidence="2 11" id="KW-0963">Cytoplasm</keyword>
<dbReference type="InterPro" id="IPR013785">
    <property type="entry name" value="Aldolase_TIM"/>
</dbReference>
<feature type="binding site" evidence="11">
    <location>
        <position position="229"/>
    </location>
    <ligand>
        <name>FMN</name>
        <dbReference type="ChEBI" id="CHEBI:58210"/>
    </ligand>
</feature>
<dbReference type="GO" id="GO:0000287">
    <property type="term" value="F:magnesium ion binding"/>
    <property type="evidence" value="ECO:0007669"/>
    <property type="project" value="UniProtKB-UniRule"/>
</dbReference>
<dbReference type="GO" id="GO:0005737">
    <property type="term" value="C:cytoplasm"/>
    <property type="evidence" value="ECO:0007669"/>
    <property type="project" value="UniProtKB-SubCell"/>
</dbReference>
<dbReference type="GO" id="GO:0008299">
    <property type="term" value="P:isoprenoid biosynthetic process"/>
    <property type="evidence" value="ECO:0007669"/>
    <property type="project" value="UniProtKB-UniRule"/>
</dbReference>
<comment type="function">
    <text evidence="11">Involved in the biosynthesis of isoprenoids. Catalyzes the 1,3-allylic rearrangement of the homoallylic substrate isopentenyl (IPP) to its allylic isomer, dimethylallyl diphosphate (DMAPP).</text>
</comment>
<feature type="binding site" evidence="11">
    <location>
        <begin position="15"/>
        <end position="16"/>
    </location>
    <ligand>
        <name>substrate</name>
    </ligand>
</feature>
<keyword evidence="7 11" id="KW-0521">NADP</keyword>
<comment type="caution">
    <text evidence="11">Lacks conserved residue(s) required for the propagation of feature annotation.</text>
</comment>
<evidence type="ECO:0000256" key="4">
    <source>
        <dbReference type="ARBA" id="ARBA00022643"/>
    </source>
</evidence>
<dbReference type="AlphaFoldDB" id="A0A1E3L2V4"/>
<comment type="similarity">
    <text evidence="11">Belongs to the IPP isomerase type 2 family.</text>
</comment>
<name>A0A1E3L2V4_9BACL</name>
<dbReference type="GO" id="GO:0004452">
    <property type="term" value="F:isopentenyl-diphosphate delta-isomerase activity"/>
    <property type="evidence" value="ECO:0007669"/>
    <property type="project" value="UniProtKB-UniRule"/>
</dbReference>
<comment type="cofactor">
    <cofactor evidence="11">
        <name>NADPH</name>
        <dbReference type="ChEBI" id="CHEBI:57783"/>
    </cofactor>
</comment>
<evidence type="ECO:0000256" key="9">
    <source>
        <dbReference type="ARBA" id="ARBA00023235"/>
    </source>
</evidence>
<evidence type="ECO:0000256" key="3">
    <source>
        <dbReference type="ARBA" id="ARBA00022630"/>
    </source>
</evidence>
<comment type="cofactor">
    <cofactor evidence="11">
        <name>Mg(2+)</name>
        <dbReference type="ChEBI" id="CHEBI:18420"/>
    </cofactor>
</comment>
<keyword evidence="14" id="KW-1185">Reference proteome</keyword>
<dbReference type="CDD" id="cd02811">
    <property type="entry name" value="IDI-2_FMN"/>
    <property type="match status" value="1"/>
</dbReference>
<comment type="cofactor">
    <cofactor evidence="1 11">
        <name>FMN</name>
        <dbReference type="ChEBI" id="CHEBI:58210"/>
    </cofactor>
</comment>
<organism evidence="13 14">
    <name type="scientific">Paenibacillus nuruki</name>
    <dbReference type="NCBI Taxonomy" id="1886670"/>
    <lineage>
        <taxon>Bacteria</taxon>
        <taxon>Bacillati</taxon>
        <taxon>Bacillota</taxon>
        <taxon>Bacilli</taxon>
        <taxon>Bacillales</taxon>
        <taxon>Paenibacillaceae</taxon>
        <taxon>Paenibacillus</taxon>
    </lineage>
</organism>
<evidence type="ECO:0000256" key="2">
    <source>
        <dbReference type="ARBA" id="ARBA00022490"/>
    </source>
</evidence>
<proteinExistence type="inferred from homology"/>
<comment type="subcellular location">
    <subcellularLocation>
        <location evidence="11">Cytoplasm</location>
    </subcellularLocation>
</comment>
<dbReference type="SUPFAM" id="SSF51395">
    <property type="entry name" value="FMN-linked oxidoreductases"/>
    <property type="match status" value="1"/>
</dbReference>
<dbReference type="GO" id="GO:0016491">
    <property type="term" value="F:oxidoreductase activity"/>
    <property type="evidence" value="ECO:0007669"/>
    <property type="project" value="InterPro"/>
</dbReference>
<feature type="binding site" evidence="11">
    <location>
        <begin position="74"/>
        <end position="76"/>
    </location>
    <ligand>
        <name>FMN</name>
        <dbReference type="ChEBI" id="CHEBI:58210"/>
    </ligand>
</feature>
<comment type="subunit">
    <text evidence="10 11">Homooctamer. Dimer of tetramers.</text>
</comment>
<evidence type="ECO:0000256" key="1">
    <source>
        <dbReference type="ARBA" id="ARBA00001917"/>
    </source>
</evidence>
<keyword evidence="8 11" id="KW-0414">Isoprene biosynthesis</keyword>
<dbReference type="Gene3D" id="3.20.20.70">
    <property type="entry name" value="Aldolase class I"/>
    <property type="match status" value="1"/>
</dbReference>
<dbReference type="STRING" id="1886670.PTI45_03309"/>
<dbReference type="SMART" id="SM01240">
    <property type="entry name" value="IMPDH"/>
    <property type="match status" value="1"/>
</dbReference>
<dbReference type="GO" id="GO:0070402">
    <property type="term" value="F:NADPH binding"/>
    <property type="evidence" value="ECO:0007669"/>
    <property type="project" value="UniProtKB-UniRule"/>
</dbReference>
<accession>A0A1E3L2V4</accession>
<sequence>MKSEEIIPEGQIADRKSAHVRLCLEEDVAGEGVTSGFEKYHFRHQALPELDFATISLQTSFLNQPVATPLLISSMTGGSQATGDINKRLATVAEQRGWAMGLGSVRAAIEHDELAATFNVRQQAPNIPIIANLGAVQLNYGFGIDQCRRAVDLAEASALVLHLNSLQEVFQPEGNVNFAGLLSQIEQIAKQLEVPIGIKEVGWGIDGETARLLVNAGASFIDVAGAGGTSWSQVEKFRSIDPVRRAAAEAFAGWGTPTAECIVDVRQELPEMTIIGSGGLKNGVDAAKAIALGADFAGFGRSLLGAAVESTEALEQVLAQVEFELSAAMLGIGAGDITALQSTTRLRSNV</sequence>
<evidence type="ECO:0000256" key="5">
    <source>
        <dbReference type="ARBA" id="ARBA00022723"/>
    </source>
</evidence>
<evidence type="ECO:0000313" key="13">
    <source>
        <dbReference type="EMBL" id="ODP27300.1"/>
    </source>
</evidence>
<keyword evidence="6 11" id="KW-0460">Magnesium</keyword>
<dbReference type="Proteomes" id="UP000094578">
    <property type="component" value="Unassembled WGS sequence"/>
</dbReference>
<dbReference type="InterPro" id="IPR000262">
    <property type="entry name" value="FMN-dep_DH"/>
</dbReference>
<feature type="binding site" evidence="11">
    <location>
        <position position="168"/>
    </location>
    <ligand>
        <name>Mg(2+)</name>
        <dbReference type="ChEBI" id="CHEBI:18420"/>
    </ligand>
</feature>
<dbReference type="Pfam" id="PF01070">
    <property type="entry name" value="FMN_dh"/>
    <property type="match status" value="1"/>
</dbReference>
<dbReference type="PANTHER" id="PTHR43665">
    <property type="entry name" value="ISOPENTENYL-DIPHOSPHATE DELTA-ISOMERASE"/>
    <property type="match status" value="1"/>
</dbReference>
<dbReference type="EMBL" id="MDER01000061">
    <property type="protein sequence ID" value="ODP27300.1"/>
    <property type="molecule type" value="Genomic_DNA"/>
</dbReference>
<feature type="binding site" evidence="11">
    <location>
        <position position="73"/>
    </location>
    <ligand>
        <name>FMN</name>
        <dbReference type="ChEBI" id="CHEBI:58210"/>
    </ligand>
</feature>
<reference evidence="13 14" key="1">
    <citation type="submission" date="2016-08" db="EMBL/GenBank/DDBJ databases">
        <title>Genome sequencing of Paenibacillus sp. TI45-13ar, isolated from Korean traditional nuruk.</title>
        <authorList>
            <person name="Kim S.-J."/>
        </authorList>
    </citation>
    <scope>NUCLEOTIDE SEQUENCE [LARGE SCALE GENOMIC DNA]</scope>
    <source>
        <strain evidence="13 14">TI45-13ar</strain>
    </source>
</reference>
<keyword evidence="3 11" id="KW-0285">Flavoprotein</keyword>
<dbReference type="PIRSF" id="PIRSF003314">
    <property type="entry name" value="IPP_isomerase"/>
    <property type="match status" value="1"/>
</dbReference>
<evidence type="ECO:0000259" key="12">
    <source>
        <dbReference type="Pfam" id="PF01070"/>
    </source>
</evidence>
<feature type="binding site" evidence="11">
    <location>
        <begin position="279"/>
        <end position="281"/>
    </location>
    <ligand>
        <name>FMN</name>
        <dbReference type="ChEBI" id="CHEBI:58210"/>
    </ligand>
</feature>
<dbReference type="PATRIC" id="fig|1886670.3.peg.3365"/>
<feature type="binding site" evidence="11">
    <location>
        <position position="132"/>
    </location>
    <ligand>
        <name>FMN</name>
        <dbReference type="ChEBI" id="CHEBI:58210"/>
    </ligand>
</feature>
<comment type="catalytic activity">
    <reaction evidence="11">
        <text>isopentenyl diphosphate = dimethylallyl diphosphate</text>
        <dbReference type="Rhea" id="RHEA:23284"/>
        <dbReference type="ChEBI" id="CHEBI:57623"/>
        <dbReference type="ChEBI" id="CHEBI:128769"/>
        <dbReference type="EC" id="5.3.3.2"/>
    </reaction>
</comment>
<dbReference type="NCBIfam" id="TIGR02151">
    <property type="entry name" value="IPP_isom_2"/>
    <property type="match status" value="1"/>
</dbReference>
<evidence type="ECO:0000256" key="10">
    <source>
        <dbReference type="ARBA" id="ARBA00025810"/>
    </source>
</evidence>
<evidence type="ECO:0000256" key="6">
    <source>
        <dbReference type="ARBA" id="ARBA00022842"/>
    </source>
</evidence>
<dbReference type="PANTHER" id="PTHR43665:SF1">
    <property type="entry name" value="ISOPENTENYL-DIPHOSPHATE DELTA-ISOMERASE"/>
    <property type="match status" value="1"/>
</dbReference>
<evidence type="ECO:0000313" key="14">
    <source>
        <dbReference type="Proteomes" id="UP000094578"/>
    </source>
</evidence>
<evidence type="ECO:0000256" key="7">
    <source>
        <dbReference type="ARBA" id="ARBA00022857"/>
    </source>
</evidence>
<evidence type="ECO:0000256" key="11">
    <source>
        <dbReference type="HAMAP-Rule" id="MF_00354"/>
    </source>
</evidence>
<dbReference type="InterPro" id="IPR011179">
    <property type="entry name" value="IPdP_isomerase"/>
</dbReference>
<feature type="domain" description="FMN-dependent dehydrogenase" evidence="12">
    <location>
        <begin position="183"/>
        <end position="343"/>
    </location>
</feature>
<feature type="binding site" evidence="11">
    <location>
        <begin position="104"/>
        <end position="106"/>
    </location>
    <ligand>
        <name>substrate</name>
    </ligand>
</feature>
<feature type="binding site" evidence="11">
    <location>
        <position position="104"/>
    </location>
    <ligand>
        <name>FMN</name>
        <dbReference type="ChEBI" id="CHEBI:58210"/>
    </ligand>
</feature>
<dbReference type="RefSeq" id="WP_069328700.1">
    <property type="nucleotide sequence ID" value="NZ_MDER01000061.1"/>
</dbReference>
<keyword evidence="5 11" id="KW-0479">Metal-binding</keyword>
<evidence type="ECO:0000256" key="8">
    <source>
        <dbReference type="ARBA" id="ARBA00023229"/>
    </source>
</evidence>
<keyword evidence="9 11" id="KW-0413">Isomerase</keyword>
<dbReference type="EC" id="5.3.3.2" evidence="11"/>
<feature type="binding site" evidence="11">
    <location>
        <position position="167"/>
    </location>
    <ligand>
        <name>substrate</name>
    </ligand>
</feature>